<dbReference type="EMBL" id="WWHY01000001">
    <property type="protein sequence ID" value="MYR35738.1"/>
    <property type="molecule type" value="Genomic_DNA"/>
</dbReference>
<dbReference type="Pfam" id="PF13527">
    <property type="entry name" value="Acetyltransf_9"/>
    <property type="match status" value="1"/>
</dbReference>
<reference evidence="1 3" key="1">
    <citation type="journal article" date="2019" name="Nat. Commun.">
        <title>The antimicrobial potential of Streptomyces from insect microbiomes.</title>
        <authorList>
            <person name="Chevrette M.G."/>
            <person name="Carlson C.M."/>
            <person name="Ortega H.E."/>
            <person name="Thomas C."/>
            <person name="Ananiev G.E."/>
            <person name="Barns K.J."/>
            <person name="Book A.J."/>
            <person name="Cagnazzo J."/>
            <person name="Carlos C."/>
            <person name="Flanigan W."/>
            <person name="Grubbs K.J."/>
            <person name="Horn H.A."/>
            <person name="Hoffmann F.M."/>
            <person name="Klassen J.L."/>
            <person name="Knack J.J."/>
            <person name="Lewin G.R."/>
            <person name="McDonald B.R."/>
            <person name="Muller L."/>
            <person name="Melo W.G.P."/>
            <person name="Pinto-Tomas A.A."/>
            <person name="Schmitz A."/>
            <person name="Wendt-Pienkowski E."/>
            <person name="Wildman S."/>
            <person name="Zhao M."/>
            <person name="Zhang F."/>
            <person name="Bugni T.S."/>
            <person name="Andes D.R."/>
            <person name="Pupo M.T."/>
            <person name="Currie C.R."/>
        </authorList>
    </citation>
    <scope>NUCLEOTIDE SEQUENCE [LARGE SCALE GENOMIC DNA]</scope>
    <source>
        <strain evidence="1 3">SID5840</strain>
    </source>
</reference>
<dbReference type="SUPFAM" id="SSF55729">
    <property type="entry name" value="Acyl-CoA N-acyltransferases (Nat)"/>
    <property type="match status" value="1"/>
</dbReference>
<protein>
    <submittedName>
        <fullName evidence="1">GNAT family N-acetyltransferase</fullName>
    </submittedName>
</protein>
<keyword evidence="1" id="KW-0808">Transferase</keyword>
<dbReference type="EMBL" id="WWHY01000001">
    <property type="protein sequence ID" value="MYR30712.1"/>
    <property type="molecule type" value="Genomic_DNA"/>
</dbReference>
<evidence type="ECO:0000313" key="2">
    <source>
        <dbReference type="EMBL" id="MYR35738.1"/>
    </source>
</evidence>
<dbReference type="Proteomes" id="UP000467124">
    <property type="component" value="Unassembled WGS sequence"/>
</dbReference>
<evidence type="ECO:0000313" key="1">
    <source>
        <dbReference type="EMBL" id="MYR30712.1"/>
    </source>
</evidence>
<dbReference type="GO" id="GO:0016740">
    <property type="term" value="F:transferase activity"/>
    <property type="evidence" value="ECO:0007669"/>
    <property type="project" value="UniProtKB-KW"/>
</dbReference>
<dbReference type="InterPro" id="IPR016181">
    <property type="entry name" value="Acyl_CoA_acyltransferase"/>
</dbReference>
<dbReference type="AlphaFoldDB" id="A0A7K2IL63"/>
<dbReference type="CDD" id="cd04301">
    <property type="entry name" value="NAT_SF"/>
    <property type="match status" value="1"/>
</dbReference>
<comment type="caution">
    <text evidence="1">The sequence shown here is derived from an EMBL/GenBank/DDBJ whole genome shotgun (WGS) entry which is preliminary data.</text>
</comment>
<name>A0A7K2IL63_9ACTN</name>
<organism evidence="1 3">
    <name type="scientific">Nocardiopsis alba</name>
    <dbReference type="NCBI Taxonomy" id="53437"/>
    <lineage>
        <taxon>Bacteria</taxon>
        <taxon>Bacillati</taxon>
        <taxon>Actinomycetota</taxon>
        <taxon>Actinomycetes</taxon>
        <taxon>Streptosporangiales</taxon>
        <taxon>Nocardiopsidaceae</taxon>
        <taxon>Nocardiopsis</taxon>
    </lineage>
</organism>
<accession>A0A7K2IL63</accession>
<gene>
    <name evidence="1" type="ORF">GTW20_00140</name>
    <name evidence="2" type="ORF">GTW20_26625</name>
</gene>
<proteinExistence type="predicted"/>
<sequence>MVGRGRSRVLVGALDGVGPCAPVPPPLGYVLAVAVAPGQRRRGIEGSLLDRFVAEAHEAGVRWVFGFPDEEYPAMGRWT</sequence>
<dbReference type="Gene3D" id="3.40.630.30">
    <property type="match status" value="1"/>
</dbReference>
<evidence type="ECO:0000313" key="3">
    <source>
        <dbReference type="Proteomes" id="UP000467124"/>
    </source>
</evidence>